<evidence type="ECO:0000256" key="1">
    <source>
        <dbReference type="ARBA" id="ARBA00004141"/>
    </source>
</evidence>
<dbReference type="Gene3D" id="1.20.1510.10">
    <property type="entry name" value="Cation efflux protein transmembrane domain"/>
    <property type="match status" value="1"/>
</dbReference>
<dbReference type="InterPro" id="IPR058533">
    <property type="entry name" value="Cation_efflux_TM"/>
</dbReference>
<evidence type="ECO:0000313" key="12">
    <source>
        <dbReference type="EMBL" id="UYQ94658.1"/>
    </source>
</evidence>
<evidence type="ECO:0000313" key="13">
    <source>
        <dbReference type="Proteomes" id="UP001162741"/>
    </source>
</evidence>
<feature type="transmembrane region" description="Helical" evidence="9">
    <location>
        <begin position="191"/>
        <end position="211"/>
    </location>
</feature>
<evidence type="ECO:0000256" key="4">
    <source>
        <dbReference type="ARBA" id="ARBA00022692"/>
    </source>
</evidence>
<dbReference type="SUPFAM" id="SSF161111">
    <property type="entry name" value="Cation efflux protein transmembrane domain-like"/>
    <property type="match status" value="1"/>
</dbReference>
<evidence type="ECO:0000259" key="10">
    <source>
        <dbReference type="Pfam" id="PF01545"/>
    </source>
</evidence>
<feature type="domain" description="Cation efflux protein transmembrane" evidence="10">
    <location>
        <begin position="33"/>
        <end position="221"/>
    </location>
</feature>
<dbReference type="NCBIfam" id="TIGR01297">
    <property type="entry name" value="CDF"/>
    <property type="match status" value="1"/>
</dbReference>
<evidence type="ECO:0000256" key="9">
    <source>
        <dbReference type="SAM" id="Phobius"/>
    </source>
</evidence>
<accession>A0ABY6J4Q8</accession>
<reference evidence="12" key="1">
    <citation type="submission" date="2022-10" db="EMBL/GenBank/DDBJ databases">
        <title>Chitinophaga sp. nov., isolated from soil.</title>
        <authorList>
            <person name="Jeon C.O."/>
        </authorList>
    </citation>
    <scope>NUCLEOTIDE SEQUENCE</scope>
    <source>
        <strain evidence="12">R8</strain>
    </source>
</reference>
<evidence type="ECO:0000256" key="7">
    <source>
        <dbReference type="ARBA" id="ARBA00023065"/>
    </source>
</evidence>
<dbReference type="SUPFAM" id="SSF160240">
    <property type="entry name" value="Cation efflux protein cytoplasmic domain-like"/>
    <property type="match status" value="1"/>
</dbReference>
<evidence type="ECO:0000256" key="5">
    <source>
        <dbReference type="ARBA" id="ARBA00022906"/>
    </source>
</evidence>
<keyword evidence="5" id="KW-0864">Zinc transport</keyword>
<dbReference type="InterPro" id="IPR002524">
    <property type="entry name" value="Cation_efflux"/>
</dbReference>
<evidence type="ECO:0000256" key="3">
    <source>
        <dbReference type="ARBA" id="ARBA00022448"/>
    </source>
</evidence>
<dbReference type="InterPro" id="IPR027469">
    <property type="entry name" value="Cation_efflux_TMD_sf"/>
</dbReference>
<dbReference type="InterPro" id="IPR036837">
    <property type="entry name" value="Cation_efflux_CTD_sf"/>
</dbReference>
<comment type="subcellular location">
    <subcellularLocation>
        <location evidence="1">Membrane</location>
        <topology evidence="1">Multi-pass membrane protein</topology>
    </subcellularLocation>
</comment>
<dbReference type="PANTHER" id="PTHR11562:SF17">
    <property type="entry name" value="RE54080P-RELATED"/>
    <property type="match status" value="1"/>
</dbReference>
<name>A0ABY6J4Q8_9BACT</name>
<protein>
    <submittedName>
        <fullName evidence="12">Cation diffusion facilitator family transporter</fullName>
    </submittedName>
</protein>
<dbReference type="RefSeq" id="WP_264282525.1">
    <property type="nucleotide sequence ID" value="NZ_CP107006.1"/>
</dbReference>
<feature type="transmembrane region" description="Helical" evidence="9">
    <location>
        <begin position="132"/>
        <end position="152"/>
    </location>
</feature>
<feature type="domain" description="Cation efflux protein cytoplasmic" evidence="11">
    <location>
        <begin position="227"/>
        <end position="286"/>
    </location>
</feature>
<keyword evidence="13" id="KW-1185">Reference proteome</keyword>
<keyword evidence="7" id="KW-0406">Ion transport</keyword>
<organism evidence="12 13">
    <name type="scientific">Chitinophaga horti</name>
    <dbReference type="NCBI Taxonomy" id="2920382"/>
    <lineage>
        <taxon>Bacteria</taxon>
        <taxon>Pseudomonadati</taxon>
        <taxon>Bacteroidota</taxon>
        <taxon>Chitinophagia</taxon>
        <taxon>Chitinophagales</taxon>
        <taxon>Chitinophagaceae</taxon>
        <taxon>Chitinophaga</taxon>
    </lineage>
</organism>
<keyword evidence="5" id="KW-0862">Zinc</keyword>
<feature type="transmembrane region" description="Helical" evidence="9">
    <location>
        <begin position="164"/>
        <end position="185"/>
    </location>
</feature>
<dbReference type="InterPro" id="IPR050681">
    <property type="entry name" value="CDF/SLC30A"/>
</dbReference>
<gene>
    <name evidence="12" type="ORF">MKQ68_06085</name>
</gene>
<keyword evidence="8 9" id="KW-0472">Membrane</keyword>
<dbReference type="PANTHER" id="PTHR11562">
    <property type="entry name" value="CATION EFFLUX PROTEIN/ ZINC TRANSPORTER"/>
    <property type="match status" value="1"/>
</dbReference>
<dbReference type="InterPro" id="IPR027470">
    <property type="entry name" value="Cation_efflux_CTD"/>
</dbReference>
<comment type="similarity">
    <text evidence="2">Belongs to the cation diffusion facilitator (CDF) transporter (TC 2.A.4) family. SLC30A subfamily.</text>
</comment>
<evidence type="ECO:0000256" key="8">
    <source>
        <dbReference type="ARBA" id="ARBA00023136"/>
    </source>
</evidence>
<proteinExistence type="inferred from homology"/>
<keyword evidence="6 9" id="KW-1133">Transmembrane helix</keyword>
<evidence type="ECO:0000256" key="2">
    <source>
        <dbReference type="ARBA" id="ARBA00008873"/>
    </source>
</evidence>
<dbReference type="Pfam" id="PF16916">
    <property type="entry name" value="ZT_dimer"/>
    <property type="match status" value="1"/>
</dbReference>
<feature type="transmembrane region" description="Helical" evidence="9">
    <location>
        <begin position="98"/>
        <end position="120"/>
    </location>
</feature>
<dbReference type="EMBL" id="CP107006">
    <property type="protein sequence ID" value="UYQ94658.1"/>
    <property type="molecule type" value="Genomic_DNA"/>
</dbReference>
<keyword evidence="3" id="KW-0813">Transport</keyword>
<dbReference type="Pfam" id="PF01545">
    <property type="entry name" value="Cation_efflux"/>
    <property type="match status" value="1"/>
</dbReference>
<evidence type="ECO:0000259" key="11">
    <source>
        <dbReference type="Pfam" id="PF16916"/>
    </source>
</evidence>
<dbReference type="Proteomes" id="UP001162741">
    <property type="component" value="Chromosome"/>
</dbReference>
<evidence type="ECO:0000256" key="6">
    <source>
        <dbReference type="ARBA" id="ARBA00022989"/>
    </source>
</evidence>
<sequence>MAHEHCNHQHDETHQHDHHGMLHAHPVVKNLRFALVLNLGFAVVEFIGGFLTNSVAILSDAVHDLGDAAAIAASLVLERQAGKGRTPLFSYGKRRLSILAAFITSLILVIGAVVIIFEAVPRLFAPEPVKVMGVLWLAVAGLVFNGLAVLRLRSGGSKSLNQRAVMLHLVEDVLGWIAVLAGGVIMYFTQWYWIDPLLSLGIAAFILYNAIRNIMAVLKIFLQAVPENFDEAALVNSLRALPGVIGVHDLHVWTMDGERNVLTVHLVVDANLGDTQVFNIKQQARQVMDGANIQHPTLEIERAGEPCKLAKC</sequence>
<keyword evidence="4 9" id="KW-0812">Transmembrane</keyword>